<gene>
    <name evidence="1" type="ORF">DDW13_07870</name>
</gene>
<protein>
    <submittedName>
        <fullName evidence="1">Uncharacterized protein</fullName>
    </submittedName>
</protein>
<accession>A0A2T9X2N6</accession>
<proteinExistence type="predicted"/>
<comment type="caution">
    <text evidence="1">The sequence shown here is derived from an EMBL/GenBank/DDBJ whole genome shotgun (WGS) entry which is preliminary data.</text>
</comment>
<evidence type="ECO:0000313" key="1">
    <source>
        <dbReference type="EMBL" id="PVU74339.1"/>
    </source>
</evidence>
<reference evidence="1 2" key="1">
    <citation type="journal article" date="2015" name="Appl. Environ. Microbiol.">
        <title>Nanoarchaeota, Their Sulfolobales Host, and Nanoarchaeota Virus Distribution across Yellowstone National Park Hot Springs.</title>
        <authorList>
            <person name="Munson-McGee J.H."/>
            <person name="Field E.K."/>
            <person name="Bateson M."/>
            <person name="Rooney C."/>
            <person name="Stepanauskas R."/>
            <person name="Young M.J."/>
        </authorList>
    </citation>
    <scope>NUCLEOTIDE SEQUENCE [LARGE SCALE GENOMIC DNA]</scope>
    <source>
        <strain evidence="1">SCGC AC-742_N10</strain>
    </source>
</reference>
<dbReference type="AlphaFoldDB" id="A0A2T9X2N6"/>
<evidence type="ECO:0000313" key="2">
    <source>
        <dbReference type="Proteomes" id="UP000245638"/>
    </source>
</evidence>
<dbReference type="Proteomes" id="UP000245638">
    <property type="component" value="Unassembled WGS sequence"/>
</dbReference>
<sequence length="521" mass="60926">MEEKKEVKLAKSIIPYWRGQSVSPRIIRIIKSNITNNGKDAMAFAEDIVKEIGFNKLIIGKWNIRCPYCGYRFEVQDNKVIRCPNCNNVIKKVNFENWNNLIEKYVNFEISSKELNESPVIPSDTNFELLKNIDNAFLAKTYFRVSIYGFNRIFKFFSPIQIHVISTLISKIRETEDSIRPILSLALLDYLSYNSMFARLNGNNIKSMFYALQPKISWKWVILPSAYFIKSINAVLKQNKEIYVPSLNYDLQEEIYNFYVQFLKSTLSNLLDGILTPHLYFEYFFDCLDAECKSFVEKSRQKISLDDLLEGKSIFLLKIIREDDIISLLRSEYRIVSIKYENKGFRIHIDKNREETVTTIAEIHAKLKDKKIEGEDVEALANAFEVVLREFTNYKKIVGMKGLDDVFNEVINVLCNSINCNISDRMAKYYIIGKYYGRSKKFFRMLYMITRGTKIKFNENNNTLLGLLAKVRRDPTVIRKIPANKAYELIQILRILSNKDTNDAYKEILSKVKEEIEFNSS</sequence>
<name>A0A2T9X2N6_9CREN</name>
<dbReference type="EMBL" id="QEFD01000225">
    <property type="protein sequence ID" value="PVU74339.1"/>
    <property type="molecule type" value="Genomic_DNA"/>
</dbReference>
<organism evidence="1 2">
    <name type="scientific">Acidianus hospitalis</name>
    <dbReference type="NCBI Taxonomy" id="563177"/>
    <lineage>
        <taxon>Archaea</taxon>
        <taxon>Thermoproteota</taxon>
        <taxon>Thermoprotei</taxon>
        <taxon>Sulfolobales</taxon>
        <taxon>Sulfolobaceae</taxon>
        <taxon>Acidianus</taxon>
    </lineage>
</organism>